<sequence length="603" mass="70319">MAATMPSTPSGELEQPRSMGGRIFKNSNSSSSKEKEEEIEANERRRQQSSTETTSTSSVLMHSQILELETTIQVLREKLALAKSLEEGNRRNLQEKHRKCEELIQSNDDLRCMHREVSKELAKLKRFISSQGVGISSMRSAAAVAADEDDDNDEDSHSYLASLLTEAKSEVLEKQLKIDSLKRKHLYMEKEVTRLLEEQRITSKKEMKMTEQFSLQLEYARSAAREKDEEIDELKMSIEALEADRKAFENQLDHMSDKSVSLIQELESEKKELRDELVQTREALKKTFEEAMSSMQREYDKREEKTRIEMREMKKAAFETSKKAYVYGRNFASLHYERDLENITHDVAKMFHVRETETERKSTNEQRVFKAKLKAQRGFLLQTREQLKLAKENNAKLSRELTKTYVEAGKEKERLEQTRIAELTKLKECISERRRDVETVQKEFNDLFAKKARNKEDNTLQKELGREHTLNVAALSDKLQKAEMDAEKFEMKMVAHAVEKSKHFEETINATALESERRTEEMLSLSDRIRSFIEEKKEVSALDVVVHNEEKTSRKLYRIFKDDSVDEEKENVTDFSWTPNESSRKKPKSRIVIPKRSPLSTMR</sequence>
<feature type="compositionally biased region" description="Low complexity" evidence="2">
    <location>
        <begin position="48"/>
        <end position="58"/>
    </location>
</feature>
<accession>K8FF26</accession>
<dbReference type="AlphaFoldDB" id="K8FF26"/>
<gene>
    <name evidence="3" type="ORF">Bathy09g00010</name>
</gene>
<name>K8FF26_9CHLO</name>
<dbReference type="KEGG" id="bpg:Bathy09g00010"/>
<keyword evidence="1" id="KW-0175">Coiled coil</keyword>
<feature type="region of interest" description="Disordered" evidence="2">
    <location>
        <begin position="1"/>
        <end position="59"/>
    </location>
</feature>
<feature type="compositionally biased region" description="Polar residues" evidence="2">
    <location>
        <begin position="1"/>
        <end position="10"/>
    </location>
</feature>
<feature type="coiled-coil region" evidence="1">
    <location>
        <begin position="380"/>
        <end position="418"/>
    </location>
</feature>
<dbReference type="EMBL" id="FO082270">
    <property type="protein sequence ID" value="CCO66771.1"/>
    <property type="molecule type" value="Genomic_DNA"/>
</dbReference>
<feature type="compositionally biased region" description="Basic and acidic residues" evidence="2">
    <location>
        <begin position="32"/>
        <end position="46"/>
    </location>
</feature>
<evidence type="ECO:0000256" key="2">
    <source>
        <dbReference type="SAM" id="MobiDB-lite"/>
    </source>
</evidence>
<keyword evidence="4" id="KW-1185">Reference proteome</keyword>
<dbReference type="GeneID" id="19013508"/>
<reference evidence="3 4" key="1">
    <citation type="submission" date="2011-10" db="EMBL/GenBank/DDBJ databases">
        <authorList>
            <person name="Genoscope - CEA"/>
        </authorList>
    </citation>
    <scope>NUCLEOTIDE SEQUENCE [LARGE SCALE GENOMIC DNA]</scope>
    <source>
        <strain evidence="3 4">RCC 1105</strain>
    </source>
</reference>
<feature type="region of interest" description="Disordered" evidence="2">
    <location>
        <begin position="566"/>
        <end position="603"/>
    </location>
</feature>
<dbReference type="RefSeq" id="XP_007511211.1">
    <property type="nucleotide sequence ID" value="XM_007511149.1"/>
</dbReference>
<organism evidence="3 4">
    <name type="scientific">Bathycoccus prasinos</name>
    <dbReference type="NCBI Taxonomy" id="41875"/>
    <lineage>
        <taxon>Eukaryota</taxon>
        <taxon>Viridiplantae</taxon>
        <taxon>Chlorophyta</taxon>
        <taxon>Mamiellophyceae</taxon>
        <taxon>Mamiellales</taxon>
        <taxon>Bathycoccaceae</taxon>
        <taxon>Bathycoccus</taxon>
    </lineage>
</organism>
<dbReference type="Proteomes" id="UP000198341">
    <property type="component" value="Chromosome 9"/>
</dbReference>
<feature type="coiled-coil region" evidence="1">
    <location>
        <begin position="224"/>
        <end position="305"/>
    </location>
</feature>
<evidence type="ECO:0000256" key="1">
    <source>
        <dbReference type="SAM" id="Coils"/>
    </source>
</evidence>
<protein>
    <submittedName>
        <fullName evidence="3">ORF73</fullName>
    </submittedName>
</protein>
<proteinExistence type="predicted"/>
<evidence type="ECO:0000313" key="3">
    <source>
        <dbReference type="EMBL" id="CCO66771.1"/>
    </source>
</evidence>
<evidence type="ECO:0000313" key="4">
    <source>
        <dbReference type="Proteomes" id="UP000198341"/>
    </source>
</evidence>